<accession>A0ABU9UCP1</accession>
<dbReference type="Pfam" id="PF01820">
    <property type="entry name" value="Dala_Dala_lig_N"/>
    <property type="match status" value="1"/>
</dbReference>
<keyword evidence="4 14" id="KW-0436">Ligase</keyword>
<evidence type="ECO:0000256" key="9">
    <source>
        <dbReference type="ARBA" id="ARBA00022960"/>
    </source>
</evidence>
<dbReference type="EC" id="6.3.2.4" evidence="14"/>
<evidence type="ECO:0000256" key="2">
    <source>
        <dbReference type="ARBA" id="ARBA00001946"/>
    </source>
</evidence>
<dbReference type="InterPro" id="IPR011095">
    <property type="entry name" value="Dala_Dala_lig_C"/>
</dbReference>
<evidence type="ECO:0000256" key="12">
    <source>
        <dbReference type="ARBA" id="ARBA00023316"/>
    </source>
</evidence>
<dbReference type="Gene3D" id="3.30.470.20">
    <property type="entry name" value="ATP-grasp fold, B domain"/>
    <property type="match status" value="1"/>
</dbReference>
<dbReference type="GO" id="GO:0016874">
    <property type="term" value="F:ligase activity"/>
    <property type="evidence" value="ECO:0007669"/>
    <property type="project" value="UniProtKB-KW"/>
</dbReference>
<keyword evidence="5" id="KW-0479">Metal-binding</keyword>
<dbReference type="InterPro" id="IPR000291">
    <property type="entry name" value="D-Ala_lig_Van_CS"/>
</dbReference>
<keyword evidence="6 15" id="KW-0547">Nucleotide-binding</keyword>
<dbReference type="Pfam" id="PF07478">
    <property type="entry name" value="Dala_Dala_lig_C"/>
    <property type="match status" value="1"/>
</dbReference>
<evidence type="ECO:0000256" key="7">
    <source>
        <dbReference type="ARBA" id="ARBA00022840"/>
    </source>
</evidence>
<evidence type="ECO:0000256" key="15">
    <source>
        <dbReference type="PROSITE-ProRule" id="PRU00409"/>
    </source>
</evidence>
<keyword evidence="11" id="KW-0464">Manganese</keyword>
<keyword evidence="18" id="KW-1185">Reference proteome</keyword>
<comment type="caution">
    <text evidence="17">The sequence shown here is derived from an EMBL/GenBank/DDBJ whole genome shotgun (WGS) entry which is preliminary data.</text>
</comment>
<dbReference type="EMBL" id="JBCHKQ010000003">
    <property type="protein sequence ID" value="MEM5948441.1"/>
    <property type="molecule type" value="Genomic_DNA"/>
</dbReference>
<dbReference type="RefSeq" id="WP_420069887.1">
    <property type="nucleotide sequence ID" value="NZ_JBCHKQ010000003.1"/>
</dbReference>
<feature type="domain" description="ATP-grasp" evidence="16">
    <location>
        <begin position="134"/>
        <end position="341"/>
    </location>
</feature>
<dbReference type="PIRSF" id="PIRSF039102">
    <property type="entry name" value="Ddl/VanB"/>
    <property type="match status" value="1"/>
</dbReference>
<keyword evidence="10 14" id="KW-0573">Peptidoglycan synthesis</keyword>
<dbReference type="NCBIfam" id="NF002528">
    <property type="entry name" value="PRK01966.1-4"/>
    <property type="match status" value="1"/>
</dbReference>
<evidence type="ECO:0000256" key="5">
    <source>
        <dbReference type="ARBA" id="ARBA00022723"/>
    </source>
</evidence>
<comment type="pathway">
    <text evidence="14">Cell wall biogenesis; peptidoglycan biosynthesis.</text>
</comment>
<evidence type="ECO:0000256" key="3">
    <source>
        <dbReference type="ARBA" id="ARBA00010871"/>
    </source>
</evidence>
<evidence type="ECO:0000256" key="11">
    <source>
        <dbReference type="ARBA" id="ARBA00023211"/>
    </source>
</evidence>
<organism evidence="17 18">
    <name type="scientific">Rarispira pelagica</name>
    <dbReference type="NCBI Taxonomy" id="3141764"/>
    <lineage>
        <taxon>Bacteria</taxon>
        <taxon>Pseudomonadati</taxon>
        <taxon>Spirochaetota</taxon>
        <taxon>Spirochaetia</taxon>
        <taxon>Winmispirales</taxon>
        <taxon>Winmispiraceae</taxon>
        <taxon>Rarispira</taxon>
    </lineage>
</organism>
<dbReference type="PROSITE" id="PS00844">
    <property type="entry name" value="DALA_DALA_LIGASE_2"/>
    <property type="match status" value="1"/>
</dbReference>
<comment type="similarity">
    <text evidence="3 14">Belongs to the D-alanine--D-alanine ligase family.</text>
</comment>
<dbReference type="InterPro" id="IPR005905">
    <property type="entry name" value="D_ala_D_ala"/>
</dbReference>
<sequence length="358" mass="40061">MKQNIAIIYGGRSGEHEVSCVSAASVLAHLDREKYEPVLIGVTYDLVWYLQQEPERKTEKLPIVEREENMVSVVPGRGLYVGSRALDVYCAFPLIHGTYGEDGTLQGLLEHSGIPYVGTSVLCSAIGMDKDRAKAVWIQSGLPVLPYLVIRKQDLPLKQEKHIEIERLLSYPLFVKPARGGSSVGISRADNRQELEQACLEAVKYDDKLVIEQGLSGREIECAVLGLHDEITVFPAGEVASTHTFYDYQSKYHDPDSVTIRIPAALSEEQHCLIQQLAKKAYRAIEGDGFARVDFFFDETTGAFYINEINTLPGFTSGSMYAMMAEKGGMDYKDLISHLVELAIKRHTEKQNLCYKYQ</sequence>
<evidence type="ECO:0000313" key="18">
    <source>
        <dbReference type="Proteomes" id="UP001466331"/>
    </source>
</evidence>
<evidence type="ECO:0000256" key="4">
    <source>
        <dbReference type="ARBA" id="ARBA00022598"/>
    </source>
</evidence>
<comment type="cofactor">
    <cofactor evidence="1">
        <name>Mn(2+)</name>
        <dbReference type="ChEBI" id="CHEBI:29035"/>
    </cofactor>
</comment>
<dbReference type="InterPro" id="IPR016185">
    <property type="entry name" value="PreATP-grasp_dom_sf"/>
</dbReference>
<dbReference type="PANTHER" id="PTHR23132">
    <property type="entry name" value="D-ALANINE--D-ALANINE LIGASE"/>
    <property type="match status" value="1"/>
</dbReference>
<dbReference type="PROSITE" id="PS00843">
    <property type="entry name" value="DALA_DALA_LIGASE_1"/>
    <property type="match status" value="1"/>
</dbReference>
<keyword evidence="8" id="KW-0460">Magnesium</keyword>
<evidence type="ECO:0000259" key="16">
    <source>
        <dbReference type="PROSITE" id="PS50975"/>
    </source>
</evidence>
<proteinExistence type="inferred from homology"/>
<evidence type="ECO:0000256" key="13">
    <source>
        <dbReference type="ARBA" id="ARBA00047614"/>
    </source>
</evidence>
<comment type="subcellular location">
    <subcellularLocation>
        <location evidence="14">Cytoplasm</location>
    </subcellularLocation>
</comment>
<evidence type="ECO:0000256" key="1">
    <source>
        <dbReference type="ARBA" id="ARBA00001936"/>
    </source>
</evidence>
<keyword evidence="9 14" id="KW-0133">Cell shape</keyword>
<dbReference type="NCBIfam" id="TIGR01205">
    <property type="entry name" value="D_ala_D_alaTIGR"/>
    <property type="match status" value="1"/>
</dbReference>
<evidence type="ECO:0000313" key="17">
    <source>
        <dbReference type="EMBL" id="MEM5948441.1"/>
    </source>
</evidence>
<comment type="function">
    <text evidence="14">Cell wall formation.</text>
</comment>
<comment type="cofactor">
    <cofactor evidence="2">
        <name>Mg(2+)</name>
        <dbReference type="ChEBI" id="CHEBI:18420"/>
    </cofactor>
</comment>
<comment type="catalytic activity">
    <reaction evidence="13 14">
        <text>2 D-alanine + ATP = D-alanyl-D-alanine + ADP + phosphate + H(+)</text>
        <dbReference type="Rhea" id="RHEA:11224"/>
        <dbReference type="ChEBI" id="CHEBI:15378"/>
        <dbReference type="ChEBI" id="CHEBI:30616"/>
        <dbReference type="ChEBI" id="CHEBI:43474"/>
        <dbReference type="ChEBI" id="CHEBI:57416"/>
        <dbReference type="ChEBI" id="CHEBI:57822"/>
        <dbReference type="ChEBI" id="CHEBI:456216"/>
        <dbReference type="EC" id="6.3.2.4"/>
    </reaction>
</comment>
<dbReference type="HAMAP" id="MF_00047">
    <property type="entry name" value="Dala_Dala_lig"/>
    <property type="match status" value="1"/>
</dbReference>
<dbReference type="Gene3D" id="3.40.50.20">
    <property type="match status" value="1"/>
</dbReference>
<protein>
    <recommendedName>
        <fullName evidence="14">D-alanine--D-alanine ligase</fullName>
        <ecNumber evidence="14">6.3.2.4</ecNumber>
    </recommendedName>
    <alternativeName>
        <fullName evidence="14">D-Ala-D-Ala ligase</fullName>
    </alternativeName>
    <alternativeName>
        <fullName evidence="14">D-alanylalanine synthetase</fullName>
    </alternativeName>
</protein>
<keyword evidence="14" id="KW-0963">Cytoplasm</keyword>
<dbReference type="InterPro" id="IPR013815">
    <property type="entry name" value="ATP_grasp_subdomain_1"/>
</dbReference>
<keyword evidence="7 15" id="KW-0067">ATP-binding</keyword>
<evidence type="ECO:0000256" key="6">
    <source>
        <dbReference type="ARBA" id="ARBA00022741"/>
    </source>
</evidence>
<dbReference type="InterPro" id="IPR011761">
    <property type="entry name" value="ATP-grasp"/>
</dbReference>
<dbReference type="Proteomes" id="UP001466331">
    <property type="component" value="Unassembled WGS sequence"/>
</dbReference>
<dbReference type="SUPFAM" id="SSF56059">
    <property type="entry name" value="Glutathione synthetase ATP-binding domain-like"/>
    <property type="match status" value="1"/>
</dbReference>
<reference evidence="17 18" key="1">
    <citation type="submission" date="2024-03" db="EMBL/GenBank/DDBJ databases">
        <title>Ignisphaera cupida sp. nov., a hyperthermophilic hydrolytic archaeon from a hot spring of Kamchatka, and proposal of Ignisphaeraceae fam. nov.</title>
        <authorList>
            <person name="Podosokorskaya O.A."/>
            <person name="Elcheninov A.G."/>
            <person name="Maltseva A.I."/>
            <person name="Zayulina K.S."/>
            <person name="Novikov A."/>
            <person name="Merkel A.Y."/>
        </authorList>
    </citation>
    <scope>NUCLEOTIDE SEQUENCE [LARGE SCALE GENOMIC DNA]</scope>
    <source>
        <strain evidence="17 18">38H-sp</strain>
    </source>
</reference>
<evidence type="ECO:0000256" key="10">
    <source>
        <dbReference type="ARBA" id="ARBA00022984"/>
    </source>
</evidence>
<dbReference type="PROSITE" id="PS50975">
    <property type="entry name" value="ATP_GRASP"/>
    <property type="match status" value="1"/>
</dbReference>
<keyword evidence="12 14" id="KW-0961">Cell wall biogenesis/degradation</keyword>
<dbReference type="Gene3D" id="3.30.1490.20">
    <property type="entry name" value="ATP-grasp fold, A domain"/>
    <property type="match status" value="1"/>
</dbReference>
<gene>
    <name evidence="14" type="primary">ddl</name>
    <name evidence="17" type="ORF">WKV44_07775</name>
</gene>
<evidence type="ECO:0000256" key="8">
    <source>
        <dbReference type="ARBA" id="ARBA00022842"/>
    </source>
</evidence>
<dbReference type="InterPro" id="IPR011127">
    <property type="entry name" value="Dala_Dala_lig_N"/>
</dbReference>
<name>A0ABU9UCP1_9SPIR</name>
<dbReference type="PANTHER" id="PTHR23132:SF25">
    <property type="entry name" value="D-ALANINE--D-ALANINE LIGASE A"/>
    <property type="match status" value="1"/>
</dbReference>
<dbReference type="SUPFAM" id="SSF52440">
    <property type="entry name" value="PreATP-grasp domain"/>
    <property type="match status" value="1"/>
</dbReference>
<evidence type="ECO:0000256" key="14">
    <source>
        <dbReference type="HAMAP-Rule" id="MF_00047"/>
    </source>
</evidence>